<accession>A0AAE0EPD7</accession>
<comment type="caution">
    <text evidence="1">The sequence shown here is derived from an EMBL/GenBank/DDBJ whole genome shotgun (WGS) entry which is preliminary data.</text>
</comment>
<dbReference type="EMBL" id="LGRX02033161">
    <property type="protein sequence ID" value="KAK3242475.1"/>
    <property type="molecule type" value="Genomic_DNA"/>
</dbReference>
<dbReference type="EMBL" id="LGRX02035357">
    <property type="protein sequence ID" value="KAK3235147.1"/>
    <property type="molecule type" value="Genomic_DNA"/>
</dbReference>
<reference evidence="1" key="2">
    <citation type="submission" date="2023-06" db="EMBL/GenBank/DDBJ databases">
        <title>Long-read-based genome assembly of the green algal bacterivore Cymbomonas tetramitiformis.</title>
        <authorList>
            <person name="Gyaltshen Y."/>
            <person name="Rozenberg A."/>
            <person name="Paasch A."/>
            <person name="Burns J.A."/>
            <person name="Warring S."/>
            <person name="Larson R."/>
            <person name="Maurer-Alcala X."/>
            <person name="Dacks J."/>
            <person name="Kim E."/>
        </authorList>
    </citation>
    <scope>NUCLEOTIDE SEQUENCE</scope>
    <source>
        <strain evidence="1">PLY_AMNH</strain>
    </source>
</reference>
<dbReference type="AlphaFoldDB" id="A0AAE0EPD7"/>
<organism evidence="1 3">
    <name type="scientific">Cymbomonas tetramitiformis</name>
    <dbReference type="NCBI Taxonomy" id="36881"/>
    <lineage>
        <taxon>Eukaryota</taxon>
        <taxon>Viridiplantae</taxon>
        <taxon>Chlorophyta</taxon>
        <taxon>Pyramimonadophyceae</taxon>
        <taxon>Pyramimonadales</taxon>
        <taxon>Pyramimonadaceae</taxon>
        <taxon>Cymbomonas</taxon>
    </lineage>
</organism>
<protein>
    <submittedName>
        <fullName evidence="1">Uncharacterized protein</fullName>
    </submittedName>
</protein>
<dbReference type="Proteomes" id="UP001190700">
    <property type="component" value="Unassembled WGS sequence"/>
</dbReference>
<sequence length="101" mass="11619">MLSTRSIETKLADPITYDGFDGYFKIRGSLLRCCQVINWWTRIDLPRPPVCAVCEYPPRSFNRCDKGEHRFVRNSNDVWLISRFCLVSSTGSISVHLLVHG</sequence>
<evidence type="ECO:0000313" key="1">
    <source>
        <dbReference type="EMBL" id="KAK3235147.1"/>
    </source>
</evidence>
<proteinExistence type="predicted"/>
<reference evidence="1 3" key="1">
    <citation type="journal article" date="2015" name="Genome Biol. Evol.">
        <title>Comparative Genomics of a Bacterivorous Green Alga Reveals Evolutionary Causalities and Consequences of Phago-Mixotrophic Mode of Nutrition.</title>
        <authorList>
            <person name="Burns J.A."/>
            <person name="Paasch A."/>
            <person name="Narechania A."/>
            <person name="Kim E."/>
        </authorList>
    </citation>
    <scope>NUCLEOTIDE SEQUENCE [LARGE SCALE GENOMIC DNA]</scope>
    <source>
        <strain evidence="1">PLY_AMNH</strain>
    </source>
</reference>
<evidence type="ECO:0000313" key="2">
    <source>
        <dbReference type="EMBL" id="KAK3242475.1"/>
    </source>
</evidence>
<keyword evidence="3" id="KW-1185">Reference proteome</keyword>
<name>A0AAE0EPD7_9CHLO</name>
<evidence type="ECO:0000313" key="3">
    <source>
        <dbReference type="Proteomes" id="UP001190700"/>
    </source>
</evidence>
<gene>
    <name evidence="2" type="ORF">CYMTET_47840</name>
    <name evidence="1" type="ORF">CYMTET_54631</name>
</gene>